<comment type="caution">
    <text evidence="1">The sequence shown here is derived from an EMBL/GenBank/DDBJ whole genome shotgun (WGS) entry which is preliminary data.</text>
</comment>
<name>A0A9W5MZE6_NEISU</name>
<protein>
    <submittedName>
        <fullName evidence="1">Uncharacterized protein</fullName>
    </submittedName>
</protein>
<evidence type="ECO:0000313" key="1">
    <source>
        <dbReference type="EMBL" id="EFC52206.1"/>
    </source>
</evidence>
<proteinExistence type="predicted"/>
<dbReference type="Proteomes" id="UP000004621">
    <property type="component" value="Unassembled WGS sequence"/>
</dbReference>
<accession>A0A9W5MZE6</accession>
<dbReference type="EMBL" id="ACEO02000005">
    <property type="protein sequence ID" value="EFC52206.1"/>
    <property type="molecule type" value="Genomic_DNA"/>
</dbReference>
<organism evidence="1 2">
    <name type="scientific">Neisseria subflava NJ9703</name>
    <dbReference type="NCBI Taxonomy" id="546268"/>
    <lineage>
        <taxon>Bacteria</taxon>
        <taxon>Pseudomonadati</taxon>
        <taxon>Pseudomonadota</taxon>
        <taxon>Betaproteobacteria</taxon>
        <taxon>Neisseriales</taxon>
        <taxon>Neisseriaceae</taxon>
        <taxon>Neisseria</taxon>
    </lineage>
</organism>
<evidence type="ECO:0000313" key="2">
    <source>
        <dbReference type="Proteomes" id="UP000004621"/>
    </source>
</evidence>
<reference evidence="1 2" key="1">
    <citation type="submission" date="2010-01" db="EMBL/GenBank/DDBJ databases">
        <authorList>
            <person name="Weinstock G."/>
            <person name="Sodergren E."/>
            <person name="Clifton S."/>
            <person name="Fulton L."/>
            <person name="Fulton B."/>
            <person name="Courtney L."/>
            <person name="Fronick C."/>
            <person name="Harrison M."/>
            <person name="Strong C."/>
            <person name="Farmer C."/>
            <person name="Delahaunty K."/>
            <person name="Markovic C."/>
            <person name="Hall O."/>
            <person name="Minx P."/>
            <person name="Tomlinson C."/>
            <person name="Mitreva M."/>
            <person name="Nelson J."/>
            <person name="Hou S."/>
            <person name="Wollam A."/>
            <person name="Pepin K.H."/>
            <person name="Johnson M."/>
            <person name="Bhonagiri V."/>
            <person name="Nash W.E."/>
            <person name="Warren W."/>
            <person name="Chinwalla A."/>
            <person name="Mardis E.R."/>
            <person name="Wilson R.K."/>
        </authorList>
    </citation>
    <scope>NUCLEOTIDE SEQUENCE [LARGE SCALE GENOMIC DNA]</scope>
    <source>
        <strain evidence="1 2">NJ9703</strain>
    </source>
</reference>
<sequence>MYCVQTALSYGSFSLKLMPLNDYFDSGLTWNASGWDLKYSTAINPPPIIINRAMAMPIIAKMNLSIFVRLNEGRLKHLKAFRRP</sequence>
<gene>
    <name evidence="1" type="ORF">NEISUBOT_04308</name>
</gene>
<dbReference type="AlphaFoldDB" id="A0A9W5MZE6"/>